<sequence length="544" mass="60142">MTIEVIYDVPLSSLRDKTVDLSSKGTPKRYRLIDCVQFTEKERLRIYEMEGFPGFSYCAISYVWRGNPISAAHAAQEKFGAFSVRGAEDGDKVGVDTLMHACTAAVKLDTKYVWLDSLCIMQTSSADQSFQIKSMHHIYQSCAACLVLPGGMRHLVSLEADTAWIQRGWTLQEVVAPKQSLVLFSWKHGSGQFKRSKTHVHELVSRRSAYAKLTQVLQLHTSDTVFTGRDGGDQHLDLTIRMFGNTTEAIKSHVWALLGAMLLSNLDAQKHAIWRSALMRTSSRPVDMVFSIMGLFGVTLDPKKFAKDDRVGATIALAQAILKKGGTASWLASSFHLPPSRQLSSFPIFPTTTVSGKAYIPTRSLEGLGRVDTDQPSVHVEKVIDGRWPPGWWLDHAPKGSMDDAGYLKFTAKAAPAVFLRRKRTGFPETANMDPVNDQGSTVIAALDGSFWKLPKAGENVRSGSSSCAFIVFIGNAKLYNFPWIARRVWAEGMTYGIVTMLVEEHASGKFSRVTFAFLGDRFKSMVEGWHSMTLSVGGPQARG</sequence>
<evidence type="ECO:0000313" key="2">
    <source>
        <dbReference type="EMBL" id="GBE83818.1"/>
    </source>
</evidence>
<evidence type="ECO:0000259" key="1">
    <source>
        <dbReference type="Pfam" id="PF06985"/>
    </source>
</evidence>
<dbReference type="EMBL" id="BFAD01000005">
    <property type="protein sequence ID" value="GBE83818.1"/>
    <property type="molecule type" value="Genomic_DNA"/>
</dbReference>
<dbReference type="RefSeq" id="XP_027614731.1">
    <property type="nucleotide sequence ID" value="XM_027758930.1"/>
</dbReference>
<comment type="caution">
    <text evidence="2">The sequence shown here is derived from an EMBL/GenBank/DDBJ whole genome shotgun (WGS) entry which is preliminary data.</text>
</comment>
<dbReference type="InParanoid" id="A0A401GNM4"/>
<proteinExistence type="predicted"/>
<name>A0A401GNM4_9APHY</name>
<dbReference type="Proteomes" id="UP000287166">
    <property type="component" value="Unassembled WGS sequence"/>
</dbReference>
<dbReference type="Pfam" id="PF06985">
    <property type="entry name" value="HET"/>
    <property type="match status" value="1"/>
</dbReference>
<gene>
    <name evidence="2" type="ORF">SCP_0508750</name>
</gene>
<dbReference type="AlphaFoldDB" id="A0A401GNM4"/>
<organism evidence="2 3">
    <name type="scientific">Sparassis crispa</name>
    <dbReference type="NCBI Taxonomy" id="139825"/>
    <lineage>
        <taxon>Eukaryota</taxon>
        <taxon>Fungi</taxon>
        <taxon>Dikarya</taxon>
        <taxon>Basidiomycota</taxon>
        <taxon>Agaricomycotina</taxon>
        <taxon>Agaricomycetes</taxon>
        <taxon>Polyporales</taxon>
        <taxon>Sparassidaceae</taxon>
        <taxon>Sparassis</taxon>
    </lineage>
</organism>
<keyword evidence="3" id="KW-1185">Reference proteome</keyword>
<dbReference type="OrthoDB" id="5303367at2759"/>
<dbReference type="STRING" id="139825.A0A401GNM4"/>
<protein>
    <recommendedName>
        <fullName evidence="1">Heterokaryon incompatibility domain-containing protein</fullName>
    </recommendedName>
</protein>
<accession>A0A401GNM4</accession>
<dbReference type="PANTHER" id="PTHR33112">
    <property type="entry name" value="DOMAIN PROTEIN, PUTATIVE-RELATED"/>
    <property type="match status" value="1"/>
</dbReference>
<evidence type="ECO:0000313" key="3">
    <source>
        <dbReference type="Proteomes" id="UP000287166"/>
    </source>
</evidence>
<dbReference type="InterPro" id="IPR010730">
    <property type="entry name" value="HET"/>
</dbReference>
<feature type="domain" description="Heterokaryon incompatibility" evidence="1">
    <location>
        <begin position="57"/>
        <end position="150"/>
    </location>
</feature>
<reference evidence="2 3" key="1">
    <citation type="journal article" date="2018" name="Sci. Rep.">
        <title>Genome sequence of the cauliflower mushroom Sparassis crispa (Hanabiratake) and its association with beneficial usage.</title>
        <authorList>
            <person name="Kiyama R."/>
            <person name="Furutani Y."/>
            <person name="Kawaguchi K."/>
            <person name="Nakanishi T."/>
        </authorList>
    </citation>
    <scope>NUCLEOTIDE SEQUENCE [LARGE SCALE GENOMIC DNA]</scope>
</reference>
<dbReference type="PANTHER" id="PTHR33112:SF14">
    <property type="entry name" value="HETEROKARYON INCOMPATIBILITY DOMAIN-CONTAINING PROTEIN"/>
    <property type="match status" value="1"/>
</dbReference>
<dbReference type="GeneID" id="38780735"/>